<dbReference type="PRINTS" id="PR00385">
    <property type="entry name" value="P450"/>
</dbReference>
<evidence type="ECO:0000256" key="5">
    <source>
        <dbReference type="ARBA" id="ARBA00023002"/>
    </source>
</evidence>
<dbReference type="EMBL" id="CAXIEN010000097">
    <property type="protein sequence ID" value="CAL1276898.1"/>
    <property type="molecule type" value="Genomic_DNA"/>
</dbReference>
<dbReference type="Pfam" id="PF00067">
    <property type="entry name" value="p450"/>
    <property type="match status" value="1"/>
</dbReference>
<evidence type="ECO:0000256" key="7">
    <source>
        <dbReference type="ARBA" id="ARBA00023033"/>
    </source>
</evidence>
<sequence length="524" mass="60979">MRLNCSIGIVLAKNFLKDISPIKNGRFKKSIVTKCVRFNSTIVMEEAKPFNEIPSDLILPIIGTIWMSMPLIGRYDSDRQHEMNRDKRQRLGDIIREKLGPIDAVMCFRAEDLQELLRNEGVYPHRIEFSTLKAYRESRKEWFKTAGLLVEQGKEWQDLRIKTQKHLLKPAAIRAYLDSMQDVSRDLTIRILDMRDENKEIPDMLPELYKWSLESVSLVGLDTRLGCLQKDLSPDSDGMQMINSVLTQFECMNKLEAFSGNIPFWKLFPTPTWRRFVKASDIYAKIAFKYINQSLERLKEMGDKDEKKLTLLQAMLAKKDLSVPDAMVFVADMLMAGIETTSHTVGFLLYHLAKNQDKQEKLYEEITKFLPSKDLKITSPIYEEMRYLKACIKESLRLNPVIGGTARTLAKDAVLSGYKVPAGTMIFVPYEEIFVDEKYFKSPFKYLPERWLNKEERPHPYSFIPFGFGPRSCIGRRLAELEMSCFLADVIRNFKVEYHYADIGIYSRMVNTPDKPLRFRFIER</sequence>
<evidence type="ECO:0000313" key="11">
    <source>
        <dbReference type="Proteomes" id="UP001497382"/>
    </source>
</evidence>
<dbReference type="GO" id="GO:0005506">
    <property type="term" value="F:iron ion binding"/>
    <property type="evidence" value="ECO:0007669"/>
    <property type="project" value="InterPro"/>
</dbReference>
<evidence type="ECO:0000256" key="8">
    <source>
        <dbReference type="PIRSR" id="PIRSR602401-1"/>
    </source>
</evidence>
<dbReference type="GO" id="GO:0004497">
    <property type="term" value="F:monooxygenase activity"/>
    <property type="evidence" value="ECO:0007669"/>
    <property type="project" value="UniProtKB-KW"/>
</dbReference>
<dbReference type="PANTHER" id="PTHR24279">
    <property type="entry name" value="CYTOCHROME P450"/>
    <property type="match status" value="1"/>
</dbReference>
<dbReference type="AlphaFoldDB" id="A0AAV1ZYH0"/>
<comment type="caution">
    <text evidence="10">The sequence shown here is derived from an EMBL/GenBank/DDBJ whole genome shotgun (WGS) entry which is preliminary data.</text>
</comment>
<organism evidence="10 11">
    <name type="scientific">Larinioides sclopetarius</name>
    <dbReference type="NCBI Taxonomy" id="280406"/>
    <lineage>
        <taxon>Eukaryota</taxon>
        <taxon>Metazoa</taxon>
        <taxon>Ecdysozoa</taxon>
        <taxon>Arthropoda</taxon>
        <taxon>Chelicerata</taxon>
        <taxon>Arachnida</taxon>
        <taxon>Araneae</taxon>
        <taxon>Araneomorphae</taxon>
        <taxon>Entelegynae</taxon>
        <taxon>Araneoidea</taxon>
        <taxon>Araneidae</taxon>
        <taxon>Larinioides</taxon>
    </lineage>
</organism>
<feature type="binding site" description="axial binding residue" evidence="8">
    <location>
        <position position="473"/>
    </location>
    <ligand>
        <name>heme</name>
        <dbReference type="ChEBI" id="CHEBI:30413"/>
    </ligand>
    <ligandPart>
        <name>Fe</name>
        <dbReference type="ChEBI" id="CHEBI:18248"/>
    </ligandPart>
</feature>
<dbReference type="CDD" id="cd11054">
    <property type="entry name" value="CYP24A1-like"/>
    <property type="match status" value="1"/>
</dbReference>
<dbReference type="Gene3D" id="1.10.630.10">
    <property type="entry name" value="Cytochrome P450"/>
    <property type="match status" value="1"/>
</dbReference>
<dbReference type="PROSITE" id="PS00086">
    <property type="entry name" value="CYTOCHROME_P450"/>
    <property type="match status" value="1"/>
</dbReference>
<dbReference type="InterPro" id="IPR036396">
    <property type="entry name" value="Cyt_P450_sf"/>
</dbReference>
<dbReference type="Proteomes" id="UP001497382">
    <property type="component" value="Unassembled WGS sequence"/>
</dbReference>
<evidence type="ECO:0000256" key="6">
    <source>
        <dbReference type="ARBA" id="ARBA00023004"/>
    </source>
</evidence>
<evidence type="ECO:0000256" key="9">
    <source>
        <dbReference type="RuleBase" id="RU000461"/>
    </source>
</evidence>
<evidence type="ECO:0000256" key="4">
    <source>
        <dbReference type="ARBA" id="ARBA00022723"/>
    </source>
</evidence>
<protein>
    <recommendedName>
        <fullName evidence="12">Cytochrome P450</fullName>
    </recommendedName>
</protein>
<keyword evidence="7 9" id="KW-0503">Monooxygenase</keyword>
<evidence type="ECO:0000256" key="2">
    <source>
        <dbReference type="ARBA" id="ARBA00010617"/>
    </source>
</evidence>
<keyword evidence="3 8" id="KW-0349">Heme</keyword>
<reference evidence="10 11" key="1">
    <citation type="submission" date="2024-04" db="EMBL/GenBank/DDBJ databases">
        <authorList>
            <person name="Rising A."/>
            <person name="Reimegard J."/>
            <person name="Sonavane S."/>
            <person name="Akerstrom W."/>
            <person name="Nylinder S."/>
            <person name="Hedman E."/>
            <person name="Kallberg Y."/>
        </authorList>
    </citation>
    <scope>NUCLEOTIDE SEQUENCE [LARGE SCALE GENOMIC DNA]</scope>
</reference>
<proteinExistence type="inferred from homology"/>
<keyword evidence="5 9" id="KW-0560">Oxidoreductase</keyword>
<keyword evidence="4 8" id="KW-0479">Metal-binding</keyword>
<keyword evidence="11" id="KW-1185">Reference proteome</keyword>
<evidence type="ECO:0000256" key="1">
    <source>
        <dbReference type="ARBA" id="ARBA00001971"/>
    </source>
</evidence>
<dbReference type="SUPFAM" id="SSF48264">
    <property type="entry name" value="Cytochrome P450"/>
    <property type="match status" value="1"/>
</dbReference>
<dbReference type="InterPro" id="IPR050479">
    <property type="entry name" value="CYP11_CYP27_families"/>
</dbReference>
<keyword evidence="6 8" id="KW-0408">Iron</keyword>
<evidence type="ECO:0000313" key="10">
    <source>
        <dbReference type="EMBL" id="CAL1276898.1"/>
    </source>
</evidence>
<gene>
    <name evidence="10" type="ORF">LARSCL_LOCUS8903</name>
</gene>
<comment type="cofactor">
    <cofactor evidence="1 8">
        <name>heme</name>
        <dbReference type="ChEBI" id="CHEBI:30413"/>
    </cofactor>
</comment>
<accession>A0AAV1ZYH0</accession>
<dbReference type="InterPro" id="IPR002401">
    <property type="entry name" value="Cyt_P450_E_grp-I"/>
</dbReference>
<evidence type="ECO:0000256" key="3">
    <source>
        <dbReference type="ARBA" id="ARBA00022617"/>
    </source>
</evidence>
<evidence type="ECO:0008006" key="12">
    <source>
        <dbReference type="Google" id="ProtNLM"/>
    </source>
</evidence>
<dbReference type="InterPro" id="IPR017972">
    <property type="entry name" value="Cyt_P450_CS"/>
</dbReference>
<comment type="similarity">
    <text evidence="2 9">Belongs to the cytochrome P450 family.</text>
</comment>
<dbReference type="GO" id="GO:0016705">
    <property type="term" value="F:oxidoreductase activity, acting on paired donors, with incorporation or reduction of molecular oxygen"/>
    <property type="evidence" value="ECO:0007669"/>
    <property type="project" value="InterPro"/>
</dbReference>
<dbReference type="GO" id="GO:0020037">
    <property type="term" value="F:heme binding"/>
    <property type="evidence" value="ECO:0007669"/>
    <property type="project" value="InterPro"/>
</dbReference>
<dbReference type="FunFam" id="1.10.630.10:FF:000006">
    <property type="entry name" value="Cytochrome P450 302a1, mitochondrial"/>
    <property type="match status" value="1"/>
</dbReference>
<name>A0AAV1ZYH0_9ARAC</name>
<dbReference type="PRINTS" id="PR00463">
    <property type="entry name" value="EP450I"/>
</dbReference>
<dbReference type="PANTHER" id="PTHR24279:SF120">
    <property type="entry name" value="CYTOCHROME P450"/>
    <property type="match status" value="1"/>
</dbReference>
<dbReference type="InterPro" id="IPR001128">
    <property type="entry name" value="Cyt_P450"/>
</dbReference>